<dbReference type="RefSeq" id="WP_100026069.1">
    <property type="nucleotide sequence ID" value="NZ_CAUSAS010000074.1"/>
</dbReference>
<evidence type="ECO:0000256" key="10">
    <source>
        <dbReference type="ARBA" id="ARBA00023125"/>
    </source>
</evidence>
<dbReference type="InterPro" id="IPR009057">
    <property type="entry name" value="Homeodomain-like_sf"/>
</dbReference>
<dbReference type="Pfam" id="PF00158">
    <property type="entry name" value="Sigma54_activat"/>
    <property type="match status" value="1"/>
</dbReference>
<feature type="modified residue" description="4-aspartylphosphate" evidence="16">
    <location>
        <position position="48"/>
    </location>
</feature>
<dbReference type="PANTHER" id="PTHR32071">
    <property type="entry name" value="TRANSCRIPTIONAL REGULATORY PROTEIN"/>
    <property type="match status" value="1"/>
</dbReference>
<dbReference type="InterPro" id="IPR058031">
    <property type="entry name" value="AAA_lid_NorR"/>
</dbReference>
<keyword evidence="7" id="KW-0067">ATP-binding</keyword>
<dbReference type="SMART" id="SM00382">
    <property type="entry name" value="AAA"/>
    <property type="match status" value="1"/>
</dbReference>
<comment type="subcellular location">
    <subcellularLocation>
        <location evidence="1">Cytoplasm</location>
    </subcellularLocation>
</comment>
<dbReference type="Gene3D" id="3.40.50.300">
    <property type="entry name" value="P-loop containing nucleotide triphosphate hydrolases"/>
    <property type="match status" value="1"/>
</dbReference>
<keyword evidence="8" id="KW-0902">Two-component regulatory system</keyword>
<dbReference type="InterPro" id="IPR003593">
    <property type="entry name" value="AAA+_ATPase"/>
</dbReference>
<evidence type="ECO:0000313" key="20">
    <source>
        <dbReference type="Proteomes" id="UP000230781"/>
    </source>
</evidence>
<keyword evidence="11" id="KW-0010">Activator</keyword>
<gene>
    <name evidence="19" type="ORF">CTM98_03935</name>
</gene>
<evidence type="ECO:0000256" key="3">
    <source>
        <dbReference type="ARBA" id="ARBA00022490"/>
    </source>
</evidence>
<evidence type="ECO:0000313" key="19">
    <source>
        <dbReference type="EMBL" id="ATV69872.1"/>
    </source>
</evidence>
<evidence type="ECO:0000256" key="7">
    <source>
        <dbReference type="ARBA" id="ARBA00022840"/>
    </source>
</evidence>
<dbReference type="AlphaFoldDB" id="A0A2D3PQ99"/>
<feature type="domain" description="Sigma-54 factor interaction" evidence="17">
    <location>
        <begin position="134"/>
        <end position="363"/>
    </location>
</feature>
<evidence type="ECO:0000256" key="14">
    <source>
        <dbReference type="ARBA" id="ARBA00029881"/>
    </source>
</evidence>
<dbReference type="Gene3D" id="3.40.50.2300">
    <property type="match status" value="1"/>
</dbReference>
<dbReference type="SUPFAM" id="SSF52540">
    <property type="entry name" value="P-loop containing nucleoside triphosphate hydrolases"/>
    <property type="match status" value="1"/>
</dbReference>
<dbReference type="GO" id="GO:0043565">
    <property type="term" value="F:sequence-specific DNA binding"/>
    <property type="evidence" value="ECO:0007669"/>
    <property type="project" value="InterPro"/>
</dbReference>
<evidence type="ECO:0000256" key="11">
    <source>
        <dbReference type="ARBA" id="ARBA00023159"/>
    </source>
</evidence>
<organism evidence="19 20">
    <name type="scientific">Fusobacterium pseudoperiodonticum</name>
    <dbReference type="NCBI Taxonomy" id="2663009"/>
    <lineage>
        <taxon>Bacteria</taxon>
        <taxon>Fusobacteriati</taxon>
        <taxon>Fusobacteriota</taxon>
        <taxon>Fusobacteriia</taxon>
        <taxon>Fusobacteriales</taxon>
        <taxon>Fusobacteriaceae</taxon>
        <taxon>Fusobacterium</taxon>
    </lineage>
</organism>
<dbReference type="PRINTS" id="PR01590">
    <property type="entry name" value="HTHFIS"/>
</dbReference>
<dbReference type="Proteomes" id="UP000230781">
    <property type="component" value="Chromosome"/>
</dbReference>
<dbReference type="SUPFAM" id="SSF46689">
    <property type="entry name" value="Homeodomain-like"/>
    <property type="match status" value="1"/>
</dbReference>
<evidence type="ECO:0000256" key="9">
    <source>
        <dbReference type="ARBA" id="ARBA00023015"/>
    </source>
</evidence>
<dbReference type="InterPro" id="IPR027417">
    <property type="entry name" value="P-loop_NTPase"/>
</dbReference>
<evidence type="ECO:0000256" key="12">
    <source>
        <dbReference type="ARBA" id="ARBA00023163"/>
    </source>
</evidence>
<dbReference type="Gene3D" id="1.10.8.60">
    <property type="match status" value="1"/>
</dbReference>
<dbReference type="PROSITE" id="PS50045">
    <property type="entry name" value="SIGMA54_INTERACT_4"/>
    <property type="match status" value="1"/>
</dbReference>
<keyword evidence="10" id="KW-0238">DNA-binding</keyword>
<reference evidence="19 20" key="1">
    <citation type="submission" date="2017-11" db="EMBL/GenBank/DDBJ databases">
        <title>Genome sequencing of Fusobacterium periodonticum KCOM 2555.</title>
        <authorList>
            <person name="Kook J.-K."/>
            <person name="Park S.-N."/>
            <person name="Lim Y.K."/>
        </authorList>
    </citation>
    <scope>NUCLEOTIDE SEQUENCE [LARGE SCALE GENOMIC DNA]</scope>
    <source>
        <strain evidence="19 20">KCOM 2555</strain>
    </source>
</reference>
<evidence type="ECO:0000256" key="6">
    <source>
        <dbReference type="ARBA" id="ARBA00022741"/>
    </source>
</evidence>
<evidence type="ECO:0000256" key="13">
    <source>
        <dbReference type="ARBA" id="ARBA00023231"/>
    </source>
</evidence>
<dbReference type="InterPro" id="IPR002197">
    <property type="entry name" value="HTH_Fis"/>
</dbReference>
<evidence type="ECO:0000259" key="18">
    <source>
        <dbReference type="PROSITE" id="PS50110"/>
    </source>
</evidence>
<dbReference type="InterPro" id="IPR011006">
    <property type="entry name" value="CheY-like_superfamily"/>
</dbReference>
<feature type="domain" description="Response regulatory" evidence="18">
    <location>
        <begin position="1"/>
        <end position="114"/>
    </location>
</feature>
<dbReference type="GO" id="GO:0000160">
    <property type="term" value="P:phosphorelay signal transduction system"/>
    <property type="evidence" value="ECO:0007669"/>
    <property type="project" value="UniProtKB-KW"/>
</dbReference>
<dbReference type="PROSITE" id="PS50110">
    <property type="entry name" value="RESPONSE_REGULATORY"/>
    <property type="match status" value="1"/>
</dbReference>
<keyword evidence="13" id="KW-0535">Nitrogen fixation</keyword>
<keyword evidence="9" id="KW-0805">Transcription regulation</keyword>
<evidence type="ECO:0000256" key="4">
    <source>
        <dbReference type="ARBA" id="ARBA00022491"/>
    </source>
</evidence>
<evidence type="ECO:0000256" key="2">
    <source>
        <dbReference type="ARBA" id="ARBA00019059"/>
    </source>
</evidence>
<protein>
    <recommendedName>
        <fullName evidence="2">DNA-binding transcriptional regulator NtrC</fullName>
    </recommendedName>
    <alternativeName>
        <fullName evidence="14">Nitrogen regulation protein NR(I)</fullName>
    </alternativeName>
    <alternativeName>
        <fullName evidence="15">Nitrogen regulator I</fullName>
    </alternativeName>
</protein>
<dbReference type="GO" id="GO:0005524">
    <property type="term" value="F:ATP binding"/>
    <property type="evidence" value="ECO:0007669"/>
    <property type="project" value="UniProtKB-KW"/>
</dbReference>
<keyword evidence="6" id="KW-0547">Nucleotide-binding</keyword>
<dbReference type="InterPro" id="IPR002078">
    <property type="entry name" value="Sigma_54_int"/>
</dbReference>
<accession>A0A2D3PQ99</accession>
<keyword evidence="3" id="KW-0963">Cytoplasm</keyword>
<dbReference type="Pfam" id="PF25601">
    <property type="entry name" value="AAA_lid_14"/>
    <property type="match status" value="1"/>
</dbReference>
<keyword evidence="12" id="KW-0804">Transcription</keyword>
<evidence type="ECO:0000259" key="17">
    <source>
        <dbReference type="PROSITE" id="PS50045"/>
    </source>
</evidence>
<dbReference type="InterPro" id="IPR001789">
    <property type="entry name" value="Sig_transdc_resp-reg_receiver"/>
</dbReference>
<evidence type="ECO:0000256" key="1">
    <source>
        <dbReference type="ARBA" id="ARBA00004496"/>
    </source>
</evidence>
<dbReference type="Pfam" id="PF02954">
    <property type="entry name" value="HTH_8"/>
    <property type="match status" value="1"/>
</dbReference>
<dbReference type="Gene3D" id="1.10.10.60">
    <property type="entry name" value="Homeodomain-like"/>
    <property type="match status" value="1"/>
</dbReference>
<proteinExistence type="predicted"/>
<dbReference type="GO" id="GO:0005737">
    <property type="term" value="C:cytoplasm"/>
    <property type="evidence" value="ECO:0007669"/>
    <property type="project" value="UniProtKB-SubCell"/>
</dbReference>
<dbReference type="PANTHER" id="PTHR32071:SF95">
    <property type="entry name" value="DNA-BINDING TRANSCRIPTIONAL REGULATOR NTRC"/>
    <property type="match status" value="1"/>
</dbReference>
<dbReference type="EMBL" id="CP024704">
    <property type="protein sequence ID" value="ATV69872.1"/>
    <property type="molecule type" value="Genomic_DNA"/>
</dbReference>
<dbReference type="GO" id="GO:0006355">
    <property type="term" value="P:regulation of DNA-templated transcription"/>
    <property type="evidence" value="ECO:0007669"/>
    <property type="project" value="InterPro"/>
</dbReference>
<dbReference type="SUPFAM" id="SSF52172">
    <property type="entry name" value="CheY-like"/>
    <property type="match status" value="1"/>
</dbReference>
<evidence type="ECO:0000256" key="15">
    <source>
        <dbReference type="ARBA" id="ARBA00031910"/>
    </source>
</evidence>
<keyword evidence="4" id="KW-0678">Repressor</keyword>
<name>A0A2D3PQ99_9FUSO</name>
<keyword evidence="5 16" id="KW-0597">Phosphoprotein</keyword>
<evidence type="ECO:0000256" key="8">
    <source>
        <dbReference type="ARBA" id="ARBA00023012"/>
    </source>
</evidence>
<dbReference type="CDD" id="cd00009">
    <property type="entry name" value="AAA"/>
    <property type="match status" value="1"/>
</dbReference>
<sequence length="464" mass="52861">MLLLGLRLDNDLKLEFENNFENDLVFVENMISFMDAIKNRKYEAIVIDERNSKEEALISLITKITELQKKVVIIILGEASNWRVIAGSIKAGAYDYILKPEIPKNIVKVVEKSVKDYKGLVEKVDKTKSTGEKLIGRSKLMIDLYKVIGKVANNSAPVLVTGERGTGKTSVAKAIHQFSNVHDKPIISVNCNSYRANLLERKLFGYEKGSFEGAAFSQYGELEKAEGGILHLANIESLSLDMQSKILFLLEENRFFRLGGMEPINAFVRIIASTSVNLEELIDKGLFIDELYRKLKVLEINIPNLRDRKDDIPFIIDHYMPECNREMEKNIRGVTKMALKKLLRYDWPGNVNELKNAIKYAVAMCRGSSILIEDLPPNVIGEKVITSKEEIRALSIENLIKNEISQLKSKNKKSDYYFEIISKIEKELIKQILEITNGKKVETAEILGITRNTLRTKMNYYDLE</sequence>
<evidence type="ECO:0000256" key="16">
    <source>
        <dbReference type="PROSITE-ProRule" id="PRU00169"/>
    </source>
</evidence>
<evidence type="ECO:0000256" key="5">
    <source>
        <dbReference type="ARBA" id="ARBA00022553"/>
    </source>
</evidence>